<dbReference type="SUPFAM" id="SSF52029">
    <property type="entry name" value="GroEL apical domain-like"/>
    <property type="match status" value="1"/>
</dbReference>
<feature type="non-terminal residue" evidence="5">
    <location>
        <position position="1"/>
    </location>
</feature>
<dbReference type="Gene3D" id="1.10.560.10">
    <property type="entry name" value="GroEL-like equatorial domain"/>
    <property type="match status" value="1"/>
</dbReference>
<proteinExistence type="inferred from homology"/>
<dbReference type="InterPro" id="IPR027410">
    <property type="entry name" value="TCP-1-like_intermed_sf"/>
</dbReference>
<dbReference type="InterPro" id="IPR027409">
    <property type="entry name" value="GroEL-like_apical_dom_sf"/>
</dbReference>
<dbReference type="GO" id="GO:0042026">
    <property type="term" value="P:protein refolding"/>
    <property type="evidence" value="ECO:0007669"/>
    <property type="project" value="InterPro"/>
</dbReference>
<dbReference type="EMBL" id="PGTN01000187">
    <property type="protein sequence ID" value="PJF46472.1"/>
    <property type="molecule type" value="Genomic_DNA"/>
</dbReference>
<dbReference type="Gene3D" id="3.50.7.10">
    <property type="entry name" value="GroEL"/>
    <property type="match status" value="1"/>
</dbReference>
<keyword evidence="2" id="KW-0143">Chaperone</keyword>
<dbReference type="AlphaFoldDB" id="A0A2M8Q9I9"/>
<comment type="function">
    <text evidence="4">Together with its co-chaperonin GroES, plays an essential role in assisting protein folding. The GroEL-GroES system forms a nano-cage that allows encapsulation of the non-native substrate proteins and provides a physical environment optimized to promote and accelerate protein folding.</text>
</comment>
<evidence type="ECO:0000313" key="6">
    <source>
        <dbReference type="Proteomes" id="UP000230790"/>
    </source>
</evidence>
<evidence type="ECO:0000256" key="3">
    <source>
        <dbReference type="RuleBase" id="RU000418"/>
    </source>
</evidence>
<dbReference type="PRINTS" id="PR00298">
    <property type="entry name" value="CHAPERONIN60"/>
</dbReference>
<comment type="similarity">
    <text evidence="1 3">Belongs to the chaperonin (HSP60) family.</text>
</comment>
<organism evidence="5 6">
    <name type="scientific">Candidatus Thermofonsia Clade 3 bacterium</name>
    <dbReference type="NCBI Taxonomy" id="2364212"/>
    <lineage>
        <taxon>Bacteria</taxon>
        <taxon>Bacillati</taxon>
        <taxon>Chloroflexota</taxon>
        <taxon>Candidatus Thermofontia</taxon>
        <taxon>Candidatus Thermofonsia Clade 3</taxon>
    </lineage>
</organism>
<dbReference type="InterPro" id="IPR027413">
    <property type="entry name" value="GROEL-like_equatorial_sf"/>
</dbReference>
<dbReference type="Gene3D" id="3.30.260.10">
    <property type="entry name" value="TCP-1-like chaperonin intermediate domain"/>
    <property type="match status" value="1"/>
</dbReference>
<sequence length="407" mass="43266">VKPTLGPLPRFVGIESMTRDRPPELLDDAATIARRIIQIADPTADVGAMMIRHALWRMHETCGDGSATMATIAQALVQQATKAIAAGAHPALLCKGIERGVAQASADLRAGAVRPMSGRRSRELLAALARSVCHDAELRDVLVEIVDILGADGAIHVVNNDARRVDREYIEGAMWDSPWLTTGFATDAAQSIARISDAAVILLDGKLDSAVNVLEGLKRLYDLGHRNVLIIAGDLSDEAKTVLVQAKLSGVMRILPVKAPGFDAKRAVALQDLAALTGARILFGDAAAFASLAPEDVGSVRRAWATARQFGIIGGKRDPVALRNGIASVRRKIDDTLKLDEIAELRLRLGRLCGGLVIVRVGGATSKIQESRRDEAVRLSRTLQMAAGRGYVAGGGAALFKIAQTLL</sequence>
<dbReference type="GO" id="GO:0140662">
    <property type="term" value="F:ATP-dependent protein folding chaperone"/>
    <property type="evidence" value="ECO:0007669"/>
    <property type="project" value="InterPro"/>
</dbReference>
<dbReference type="SUPFAM" id="SSF48592">
    <property type="entry name" value="GroEL equatorial domain-like"/>
    <property type="match status" value="1"/>
</dbReference>
<dbReference type="InterPro" id="IPR002423">
    <property type="entry name" value="Cpn60/GroEL/TCP-1"/>
</dbReference>
<evidence type="ECO:0000256" key="4">
    <source>
        <dbReference type="RuleBase" id="RU000419"/>
    </source>
</evidence>
<dbReference type="PANTHER" id="PTHR45633">
    <property type="entry name" value="60 KDA HEAT SHOCK PROTEIN, MITOCHONDRIAL"/>
    <property type="match status" value="1"/>
</dbReference>
<evidence type="ECO:0000256" key="2">
    <source>
        <dbReference type="ARBA" id="ARBA00023186"/>
    </source>
</evidence>
<accession>A0A2M8Q9I9</accession>
<evidence type="ECO:0000256" key="1">
    <source>
        <dbReference type="ARBA" id="ARBA00006607"/>
    </source>
</evidence>
<comment type="caution">
    <text evidence="5">The sequence shown here is derived from an EMBL/GenBank/DDBJ whole genome shotgun (WGS) entry which is preliminary data.</text>
</comment>
<evidence type="ECO:0000313" key="5">
    <source>
        <dbReference type="EMBL" id="PJF46472.1"/>
    </source>
</evidence>
<protein>
    <recommendedName>
        <fullName evidence="4">60 kDa chaperonin</fullName>
    </recommendedName>
</protein>
<dbReference type="Proteomes" id="UP000230790">
    <property type="component" value="Unassembled WGS sequence"/>
</dbReference>
<dbReference type="InterPro" id="IPR001844">
    <property type="entry name" value="Cpn60/GroEL"/>
</dbReference>
<comment type="subunit">
    <text evidence="4">Forms a cylinder of 14 subunits composed of two heptameric rings stacked back-to-back. Interacts with the co-chaperonin GroES.</text>
</comment>
<gene>
    <name evidence="5" type="ORF">CUN48_13625</name>
</gene>
<dbReference type="GO" id="GO:0005524">
    <property type="term" value="F:ATP binding"/>
    <property type="evidence" value="ECO:0007669"/>
    <property type="project" value="InterPro"/>
</dbReference>
<reference evidence="5 6" key="1">
    <citation type="submission" date="2017-11" db="EMBL/GenBank/DDBJ databases">
        <title>Evolution of Phototrophy in the Chloroflexi Phylum Driven by Horizontal Gene Transfer.</title>
        <authorList>
            <person name="Ward L.M."/>
            <person name="Hemp J."/>
            <person name="Shih P.M."/>
            <person name="Mcglynn S.E."/>
            <person name="Fischer W."/>
        </authorList>
    </citation>
    <scope>NUCLEOTIDE SEQUENCE [LARGE SCALE GENOMIC DNA]</scope>
    <source>
        <strain evidence="5">JP3_7</strain>
    </source>
</reference>
<dbReference type="Pfam" id="PF00118">
    <property type="entry name" value="Cpn60_TCP1"/>
    <property type="match status" value="1"/>
</dbReference>
<feature type="non-terminal residue" evidence="5">
    <location>
        <position position="407"/>
    </location>
</feature>
<name>A0A2M8Q9I9_9CHLR</name>